<keyword evidence="8 9" id="KW-0472">Membrane</keyword>
<evidence type="ECO:0000256" key="6">
    <source>
        <dbReference type="ARBA" id="ARBA00023065"/>
    </source>
</evidence>
<comment type="similarity">
    <text evidence="1 9">Belongs to the eukaryotic ATPase B chain family.</text>
</comment>
<evidence type="ECO:0000313" key="11">
    <source>
        <dbReference type="Proteomes" id="UP000814243"/>
    </source>
</evidence>
<keyword evidence="2 9" id="KW-0813">Transport</keyword>
<dbReference type="InterPro" id="IPR013837">
    <property type="entry name" value="ATP_synth_F0_suB"/>
</dbReference>
<accession>A0A922SH00</accession>
<sequence length="295" mass="33758">MLGCQILRFSALQDLKLFTPLVLQYTHKHAATCPVNKAKQKRCPGAGGLKKSGPSKTTGIPLKRGPVCKLPEDRTGGGSGSESGNVLRRAKMPGKVRMGFVPEEWFLFLKPMTGVSGPYILMIGLSNYLVSKEIFVMEHEYYMGISLFIMVYYGVTKFGPPLAAYLDKEVDSFTNDLEKTRQDELDFHKTIIKNSETAIWRANGQKDLMLAKKENIAIQLEAIYRERGMIIYQRVKSRLDYHVKRQRIEKRIQQKWMAQWILTNVEKSFTPEFKKRAMQYALSQLSNLVNQLPQK</sequence>
<evidence type="ECO:0000256" key="9">
    <source>
        <dbReference type="RuleBase" id="RU368017"/>
    </source>
</evidence>
<keyword evidence="7 9" id="KW-0496">Mitochondrion</keyword>
<evidence type="ECO:0000313" key="10">
    <source>
        <dbReference type="EMBL" id="KAH9637325.1"/>
    </source>
</evidence>
<evidence type="ECO:0000256" key="2">
    <source>
        <dbReference type="ARBA" id="ARBA00022448"/>
    </source>
</evidence>
<evidence type="ECO:0000256" key="4">
    <source>
        <dbReference type="ARBA" id="ARBA00022781"/>
    </source>
</evidence>
<protein>
    <recommendedName>
        <fullName evidence="9">ATP synthase subunit b</fullName>
    </recommendedName>
</protein>
<evidence type="ECO:0000256" key="3">
    <source>
        <dbReference type="ARBA" id="ARBA00022547"/>
    </source>
</evidence>
<dbReference type="AlphaFoldDB" id="A0A922SH00"/>
<proteinExistence type="inferred from homology"/>
<dbReference type="GO" id="GO:0005743">
    <property type="term" value="C:mitochondrial inner membrane"/>
    <property type="evidence" value="ECO:0007669"/>
    <property type="project" value="UniProtKB-SubCell"/>
</dbReference>
<comment type="subcellular location">
    <subcellularLocation>
        <location evidence="9">Mitochondrion</location>
    </subcellularLocation>
    <subcellularLocation>
        <location evidence="9">Mitochondrion inner membrane</location>
    </subcellularLocation>
</comment>
<dbReference type="SUPFAM" id="SSF161060">
    <property type="entry name" value="ATP synthase B chain-like"/>
    <property type="match status" value="1"/>
</dbReference>
<keyword evidence="5 9" id="KW-0999">Mitochondrion inner membrane</keyword>
<comment type="caution">
    <text evidence="10">The sequence shown here is derived from an EMBL/GenBank/DDBJ whole genome shotgun (WGS) entry which is preliminary data.</text>
</comment>
<dbReference type="PANTHER" id="PTHR12733">
    <property type="entry name" value="MITOCHONDRIAL ATP SYNTHASE B CHAIN"/>
    <property type="match status" value="1"/>
</dbReference>
<dbReference type="Pfam" id="PF05405">
    <property type="entry name" value="Mt_ATP-synt_B"/>
    <property type="match status" value="1"/>
</dbReference>
<dbReference type="Proteomes" id="UP000814243">
    <property type="component" value="Unassembled WGS sequence"/>
</dbReference>
<dbReference type="Gene3D" id="1.20.5.2210">
    <property type="match status" value="1"/>
</dbReference>
<dbReference type="GO" id="GO:0046933">
    <property type="term" value="F:proton-transporting ATP synthase activity, rotational mechanism"/>
    <property type="evidence" value="ECO:0007669"/>
    <property type="project" value="TreeGrafter"/>
</dbReference>
<keyword evidence="4 9" id="KW-0375">Hydrogen ion transport</keyword>
<dbReference type="EMBL" id="JACEFF010000448">
    <property type="protein sequence ID" value="KAH9637325.1"/>
    <property type="molecule type" value="Genomic_DNA"/>
</dbReference>
<gene>
    <name evidence="10" type="ORF">HF086_006969</name>
</gene>
<comment type="subunit">
    <text evidence="9">F-type ATPases have 2 components, CF(1) - the catalytic core - and CF(0) - the membrane proton channel. CF(1) and CF(0) have multiple subunits.</text>
</comment>
<organism evidence="10 11">
    <name type="scientific">Spodoptera exigua</name>
    <name type="common">Beet armyworm</name>
    <name type="synonym">Noctua fulgens</name>
    <dbReference type="NCBI Taxonomy" id="7107"/>
    <lineage>
        <taxon>Eukaryota</taxon>
        <taxon>Metazoa</taxon>
        <taxon>Ecdysozoa</taxon>
        <taxon>Arthropoda</taxon>
        <taxon>Hexapoda</taxon>
        <taxon>Insecta</taxon>
        <taxon>Pterygota</taxon>
        <taxon>Neoptera</taxon>
        <taxon>Endopterygota</taxon>
        <taxon>Lepidoptera</taxon>
        <taxon>Glossata</taxon>
        <taxon>Ditrysia</taxon>
        <taxon>Noctuoidea</taxon>
        <taxon>Noctuidae</taxon>
        <taxon>Amphipyrinae</taxon>
        <taxon>Spodoptera</taxon>
    </lineage>
</organism>
<keyword evidence="6 9" id="KW-0406">Ion transport</keyword>
<evidence type="ECO:0000256" key="7">
    <source>
        <dbReference type="ARBA" id="ARBA00023128"/>
    </source>
</evidence>
<dbReference type="PANTHER" id="PTHR12733:SF3">
    <property type="entry name" value="ATP SYNTHASE F(0) COMPLEX SUBUNIT B1, MITOCHONDRIAL"/>
    <property type="match status" value="1"/>
</dbReference>
<dbReference type="InterPro" id="IPR008688">
    <property type="entry name" value="ATP_synth_Bsub_B/MI25"/>
</dbReference>
<comment type="function">
    <text evidence="9">Subunit b, of the mitochondrial membrane ATP synthase complex (F(1)F(0) ATP synthase or Complex V) that produces ATP from ADP in the presence of a proton gradient across the membrane which is generated by electron transport complexes of the respiratory chain. ATP synthase complex consist of a soluble F(1) head domain - the catalytic core - and a membrane F(1) domain - the membrane proton channel. These two domains are linked by a central stalk rotating inside the F(1) region and a stationary peripheral stalk. During catalysis, ATP synthesis in the catalytic domain of F(1) is coupled via a rotary mechanism of the central stalk subunits to proton translocation. In vivo, can only synthesize ATP although its ATP hydrolase activity can be activated artificially in vitro. Part of the complex F(0) domain. Part of the complex F(0) domain and the peripheric stalk, which acts as a stator to hold the catalytic alpha(3)beta(3) subcomplex and subunit a/ATP6 static relative to the rotary elements.</text>
</comment>
<dbReference type="GO" id="GO:0045259">
    <property type="term" value="C:proton-transporting ATP synthase complex"/>
    <property type="evidence" value="ECO:0007669"/>
    <property type="project" value="UniProtKB-KW"/>
</dbReference>
<keyword evidence="3 9" id="KW-0138">CF(0)</keyword>
<evidence type="ECO:0000256" key="5">
    <source>
        <dbReference type="ARBA" id="ARBA00022792"/>
    </source>
</evidence>
<reference evidence="10" key="1">
    <citation type="journal article" date="2021" name="G3 (Bethesda)">
        <title>Genome and transcriptome analysis of the beet armyworm Spodoptera exigua reveals targets for pest control. .</title>
        <authorList>
            <person name="Simon S."/>
            <person name="Breeschoten T."/>
            <person name="Jansen H.J."/>
            <person name="Dirks R.P."/>
            <person name="Schranz M.E."/>
            <person name="Ros V.I.D."/>
        </authorList>
    </citation>
    <scope>NUCLEOTIDE SEQUENCE</scope>
    <source>
        <strain evidence="10">TB_SE_WUR_2020</strain>
    </source>
</reference>
<name>A0A922SH00_SPOEX</name>
<evidence type="ECO:0000256" key="1">
    <source>
        <dbReference type="ARBA" id="ARBA00007479"/>
    </source>
</evidence>
<evidence type="ECO:0000256" key="8">
    <source>
        <dbReference type="ARBA" id="ARBA00023136"/>
    </source>
</evidence>